<dbReference type="HOGENOM" id="CLU_1626868_0_0_1"/>
<feature type="region of interest" description="Disordered" evidence="1">
    <location>
        <begin position="100"/>
        <end position="119"/>
    </location>
</feature>
<protein>
    <submittedName>
        <fullName evidence="2">Uncharacterized protein</fullName>
    </submittedName>
</protein>
<dbReference type="EMBL" id="AMGW01000003">
    <property type="protein sequence ID" value="EXJ59774.1"/>
    <property type="molecule type" value="Genomic_DNA"/>
</dbReference>
<keyword evidence="3" id="KW-1185">Reference proteome</keyword>
<dbReference type="RefSeq" id="XP_007756127.1">
    <property type="nucleotide sequence ID" value="XM_007757937.1"/>
</dbReference>
<accession>W9WMV7</accession>
<sequence>MDFSKGFRHPLSPVRFEWDDHFSQRQVKSYIAEDIRLRPEPTETITSAFLDVRSRPLDPVDFNFKKLADFLNTSDIRNLRNTNAPQPRFLALLDDRRDPCGLDEGQSGGPPISNGQTRNWISEQYTRFPTPGVDSYRRVLDERGLYDRLRANRSETRAERRVL</sequence>
<evidence type="ECO:0000313" key="3">
    <source>
        <dbReference type="Proteomes" id="UP000019473"/>
    </source>
</evidence>
<dbReference type="GeneID" id="19178512"/>
<reference evidence="2 3" key="1">
    <citation type="submission" date="2013-03" db="EMBL/GenBank/DDBJ databases">
        <title>The Genome Sequence of Cladophialophora yegresii CBS 114405.</title>
        <authorList>
            <consortium name="The Broad Institute Genomics Platform"/>
            <person name="Cuomo C."/>
            <person name="de Hoog S."/>
            <person name="Gorbushina A."/>
            <person name="Walker B."/>
            <person name="Young S.K."/>
            <person name="Zeng Q."/>
            <person name="Gargeya S."/>
            <person name="Fitzgerald M."/>
            <person name="Haas B."/>
            <person name="Abouelleil A."/>
            <person name="Allen A.W."/>
            <person name="Alvarado L."/>
            <person name="Arachchi H.M."/>
            <person name="Berlin A.M."/>
            <person name="Chapman S.B."/>
            <person name="Gainer-Dewar J."/>
            <person name="Goldberg J."/>
            <person name="Griggs A."/>
            <person name="Gujja S."/>
            <person name="Hansen M."/>
            <person name="Howarth C."/>
            <person name="Imamovic A."/>
            <person name="Ireland A."/>
            <person name="Larimer J."/>
            <person name="McCowan C."/>
            <person name="Murphy C."/>
            <person name="Pearson M."/>
            <person name="Poon T.W."/>
            <person name="Priest M."/>
            <person name="Roberts A."/>
            <person name="Saif S."/>
            <person name="Shea T."/>
            <person name="Sisk P."/>
            <person name="Sykes S."/>
            <person name="Wortman J."/>
            <person name="Nusbaum C."/>
            <person name="Birren B."/>
        </authorList>
    </citation>
    <scope>NUCLEOTIDE SEQUENCE [LARGE SCALE GENOMIC DNA]</scope>
    <source>
        <strain evidence="2 3">CBS 114405</strain>
    </source>
</reference>
<comment type="caution">
    <text evidence="2">The sequence shown here is derived from an EMBL/GenBank/DDBJ whole genome shotgun (WGS) entry which is preliminary data.</text>
</comment>
<evidence type="ECO:0000256" key="1">
    <source>
        <dbReference type="SAM" id="MobiDB-lite"/>
    </source>
</evidence>
<evidence type="ECO:0000313" key="2">
    <source>
        <dbReference type="EMBL" id="EXJ59774.1"/>
    </source>
</evidence>
<dbReference type="Proteomes" id="UP000019473">
    <property type="component" value="Unassembled WGS sequence"/>
</dbReference>
<proteinExistence type="predicted"/>
<gene>
    <name evidence="2" type="ORF">A1O7_03921</name>
</gene>
<name>W9WMV7_9EURO</name>
<dbReference type="OrthoDB" id="5428055at2759"/>
<organism evidence="2 3">
    <name type="scientific">Cladophialophora yegresii CBS 114405</name>
    <dbReference type="NCBI Taxonomy" id="1182544"/>
    <lineage>
        <taxon>Eukaryota</taxon>
        <taxon>Fungi</taxon>
        <taxon>Dikarya</taxon>
        <taxon>Ascomycota</taxon>
        <taxon>Pezizomycotina</taxon>
        <taxon>Eurotiomycetes</taxon>
        <taxon>Chaetothyriomycetidae</taxon>
        <taxon>Chaetothyriales</taxon>
        <taxon>Herpotrichiellaceae</taxon>
        <taxon>Cladophialophora</taxon>
    </lineage>
</organism>
<dbReference type="AlphaFoldDB" id="W9WMV7"/>
<dbReference type="VEuPathDB" id="FungiDB:A1O7_03921"/>